<dbReference type="InterPro" id="IPR055129">
    <property type="entry name" value="YEATS_dom"/>
</dbReference>
<dbReference type="Gene3D" id="2.60.40.1970">
    <property type="entry name" value="YEATS domain"/>
    <property type="match status" value="1"/>
</dbReference>
<feature type="compositionally biased region" description="Polar residues" evidence="3">
    <location>
        <begin position="441"/>
        <end position="459"/>
    </location>
</feature>
<feature type="compositionally biased region" description="Low complexity" evidence="3">
    <location>
        <begin position="504"/>
        <end position="528"/>
    </location>
</feature>
<dbReference type="PANTHER" id="PTHR48125:SF10">
    <property type="entry name" value="OS12G0136300 PROTEIN"/>
    <property type="match status" value="1"/>
</dbReference>
<gene>
    <name evidence="5" type="ORF">CVT26_005573</name>
</gene>
<feature type="compositionally biased region" description="Polar residues" evidence="3">
    <location>
        <begin position="796"/>
        <end position="805"/>
    </location>
</feature>
<feature type="region of interest" description="Disordered" evidence="3">
    <location>
        <begin position="832"/>
        <end position="857"/>
    </location>
</feature>
<feature type="compositionally biased region" description="Basic residues" evidence="3">
    <location>
        <begin position="727"/>
        <end position="737"/>
    </location>
</feature>
<comment type="subcellular location">
    <subcellularLocation>
        <location evidence="2">Nucleus</location>
    </subcellularLocation>
</comment>
<accession>A0A409XZQ8</accession>
<feature type="compositionally biased region" description="Basic residues" evidence="3">
    <location>
        <begin position="423"/>
        <end position="433"/>
    </location>
</feature>
<protein>
    <recommendedName>
        <fullName evidence="4">YEATS domain-containing protein</fullName>
    </recommendedName>
</protein>
<feature type="compositionally biased region" description="Low complexity" evidence="3">
    <location>
        <begin position="368"/>
        <end position="381"/>
    </location>
</feature>
<feature type="region of interest" description="Disordered" evidence="3">
    <location>
        <begin position="1"/>
        <end position="390"/>
    </location>
</feature>
<evidence type="ECO:0000313" key="5">
    <source>
        <dbReference type="EMBL" id="PPQ96246.1"/>
    </source>
</evidence>
<feature type="compositionally biased region" description="Polar residues" evidence="3">
    <location>
        <begin position="1895"/>
        <end position="1909"/>
    </location>
</feature>
<feature type="compositionally biased region" description="Polar residues" evidence="3">
    <location>
        <begin position="15"/>
        <end position="29"/>
    </location>
</feature>
<dbReference type="OrthoDB" id="1741717at2759"/>
<dbReference type="InterPro" id="IPR038704">
    <property type="entry name" value="YEAST_sf"/>
</dbReference>
<evidence type="ECO:0000259" key="4">
    <source>
        <dbReference type="PROSITE" id="PS51037"/>
    </source>
</evidence>
<feature type="compositionally biased region" description="Pro residues" evidence="3">
    <location>
        <begin position="529"/>
        <end position="548"/>
    </location>
</feature>
<feature type="compositionally biased region" description="Low complexity" evidence="3">
    <location>
        <begin position="81"/>
        <end position="112"/>
    </location>
</feature>
<organism evidence="5 6">
    <name type="scientific">Gymnopilus dilepis</name>
    <dbReference type="NCBI Taxonomy" id="231916"/>
    <lineage>
        <taxon>Eukaryota</taxon>
        <taxon>Fungi</taxon>
        <taxon>Dikarya</taxon>
        <taxon>Basidiomycota</taxon>
        <taxon>Agaricomycotina</taxon>
        <taxon>Agaricomycetes</taxon>
        <taxon>Agaricomycetidae</taxon>
        <taxon>Agaricales</taxon>
        <taxon>Agaricineae</taxon>
        <taxon>Hymenogastraceae</taxon>
        <taxon>Gymnopilus</taxon>
    </lineage>
</organism>
<feature type="compositionally biased region" description="Basic and acidic residues" evidence="3">
    <location>
        <begin position="940"/>
        <end position="949"/>
    </location>
</feature>
<feature type="region of interest" description="Disordered" evidence="3">
    <location>
        <begin position="500"/>
        <end position="585"/>
    </location>
</feature>
<feature type="region of interest" description="Disordered" evidence="3">
    <location>
        <begin position="910"/>
        <end position="929"/>
    </location>
</feature>
<feature type="region of interest" description="Disordered" evidence="3">
    <location>
        <begin position="993"/>
        <end position="1017"/>
    </location>
</feature>
<feature type="compositionally biased region" description="Low complexity" evidence="3">
    <location>
        <begin position="667"/>
        <end position="679"/>
    </location>
</feature>
<feature type="compositionally biased region" description="Polar residues" evidence="3">
    <location>
        <begin position="833"/>
        <end position="853"/>
    </location>
</feature>
<comment type="caution">
    <text evidence="5">The sequence shown here is derived from an EMBL/GenBank/DDBJ whole genome shotgun (WGS) entry which is preliminary data.</text>
</comment>
<feature type="compositionally biased region" description="Low complexity" evidence="3">
    <location>
        <begin position="348"/>
        <end position="361"/>
    </location>
</feature>
<feature type="domain" description="YEATS" evidence="4">
    <location>
        <begin position="1413"/>
        <end position="1558"/>
    </location>
</feature>
<keyword evidence="1 2" id="KW-0539">Nucleus</keyword>
<dbReference type="GO" id="GO:0005634">
    <property type="term" value="C:nucleus"/>
    <property type="evidence" value="ECO:0007669"/>
    <property type="project" value="UniProtKB-SubCell"/>
</dbReference>
<feature type="compositionally biased region" description="Pro residues" evidence="3">
    <location>
        <begin position="910"/>
        <end position="921"/>
    </location>
</feature>
<keyword evidence="6" id="KW-1185">Reference proteome</keyword>
<evidence type="ECO:0000313" key="6">
    <source>
        <dbReference type="Proteomes" id="UP000284706"/>
    </source>
</evidence>
<feature type="region of interest" description="Disordered" evidence="3">
    <location>
        <begin position="1894"/>
        <end position="1913"/>
    </location>
</feature>
<sequence length="1984" mass="214063">MALSVSGFPEPSRHPGSSNEVFTGESSQDGYGKATLMNSPRLRGLFGSSSGTGKKPDPKNSPTTSKSDTEVEPAQSAITASTPPTTPSFSFSSSSFEPLSQQEYEQELQLPSMNMPVEPPRAHKRAQLPPLPRKTTASPVRLGPNLARLEIGGTWNRSPPTTHVHPKPLPPSVVVQEWSSKPADTSSTSTQPQPRPLPSVPGNTADPGKYTSKAVAGSSRHASTAAPLLGTSRNTNAVAGPSKQVNAVAGPSKHPDALNVSPTQVGAPASKVLITQPIPQRAHRQNSPSLSMRYQSMVAGPSTVPPTENTEDGVAQPASTANMSSPVRPLPRIPLPTSSAVSVVRPEAVPSSSSRQASGASIKRPRTSPSSISGFSIPGSSHMGLSRSPFDNITTSWATKPVDLHALRANSPPLPLSPGARPPRARSHSRPRRDRSLDSYYGSSKSLKTTSTFVASHSGSRPLRTLPSPTVGGARPLPKKAATVDQFPLVSKPLRIQTTNVGFSSSSGTSGTSSGSSRLFSPAGRRSQPPSPPSGPAKPRLKPSPIPSPIIQAPIPTSRSLPTPQAEPLDISPAQSNAEPEDTGAAVETITIDTQYTDAPLHSHPQEAFVDNESLLHPVSPSTAESPVEVFIDDKDFSTLSRSPSPIRYARPDSRGMISETDDDDVSSSSSSSVSPSSSPERRRRTQLRSYRHSYRPRAGTSPPHIPWQPPSPSPIPEQRPSMPTSNKKKKAGRKGRTYFGATTSGSAPATRASSPERKSRSRQPRRLADAVTSALEEVRNRGRGPSTSPKRKLKSASTGASTLGTPALSAPVEMEVLDISLPSLSGRETMATVDTGSSHSDIAPPTNSSARSSLKGGWAKSMVKKRSEIGEHNEIGPVAHLSSVVAGVELDGAETPYMWVSASKPPVSPAPLLPPPPPPNHFHRRTDSLDDYPLLKRPAESEEVDKHGPGSGFPAGGKARSVVETTITSTVTVSRPPSAPFSPFSLASLASNKNKKKRTASLTTSRSTVDERDPPLIVRKQKEGDEIDWMEDERKGDEHLELEGEVVVVTTKRVMRSIAQDGKQELKEDLMSTLKKRRLEPAEVSPSILSDIAAEVEIDIALKNQISKTLESRIAWALTLQETIEKGNGSASQDTLRTVALDALSVIEHSSDYILRGEPVPPPSTHTSRLPRPTVTKTQSLNSKPKSSFLYIRSNALVNVDGNPENHLYLLQCPGCSRTAFTSLQGLLNHARLTHSLEWGTHDECIRACAVVNNDLDVDAGVEVGVGPGGVLPALRTIFQNAVGQTSGPMNSTVMAAADKPVSLPANHLVQTLGLHGESPALAPYLGKDAVRRRIKVWDEGVELDLEAVGDQSRRREWKMPFAHRNFNDTPANRTDKDYRTDETNLRDHNSEIPEKMVKPSFDVKDDVLSSRHSRFHFTTRVIIADRSLWIPPDKRPVEHKSCTHKWMISVDSPSYTHHITSVLRGLRVSPSDSSQDIPIPPPTPGPPFVVVGYSPKPFLATVELLFSGAGPELPEQKVVFEHWVDLDPYYTQEPCFGQEQVVDVELDKNTILMPRTDGYVPVGSRSLWDLSHEENGPPTSGGSSSGPGYREDDWHLPKASLSILRDAVKQFPMTLAGGRDRSSNVPYKLVSSPSQFRELPVGRQKAIEWARARAIQDAYSRRTQKLEDLSLTALSVADVYSWLGENGHFIREMRGPLKHESSDGTEGNQRRSFPMAEMDHGWCGVCGIEHKIHSGMAITKLEDNDAMDSETVQRDPSSGAQTFLKDKGCHVVPKAMQVRRLPRLDVTSMCRKADDEGSAGFASQPTLSTANPSLTMAICRVVEDLHLPTFQLSTPAPQVSGEVLYPIDHYGRHGREVKQNIAVFQALALSTEQFLRALVQKGLEMADRDSAIMSGNSTTGTPQSVSKETWKRSKNVRILTPTHILSGVLADSRGRSNVRPGVDEALVVSLSRLGAGIDSVATVRSTDHQGDSLTAVKIEEET</sequence>
<feature type="compositionally biased region" description="Polar residues" evidence="3">
    <location>
        <begin position="285"/>
        <end position="294"/>
    </location>
</feature>
<dbReference type="Proteomes" id="UP000284706">
    <property type="component" value="Unassembled WGS sequence"/>
</dbReference>
<reference evidence="5 6" key="1">
    <citation type="journal article" date="2018" name="Evol. Lett.">
        <title>Horizontal gene cluster transfer increased hallucinogenic mushroom diversity.</title>
        <authorList>
            <person name="Reynolds H.T."/>
            <person name="Vijayakumar V."/>
            <person name="Gluck-Thaler E."/>
            <person name="Korotkin H.B."/>
            <person name="Matheny P.B."/>
            <person name="Slot J.C."/>
        </authorList>
    </citation>
    <scope>NUCLEOTIDE SEQUENCE [LARGE SCALE GENOMIC DNA]</scope>
    <source>
        <strain evidence="5 6">SRW20</strain>
    </source>
</reference>
<dbReference type="InParanoid" id="A0A409XZQ8"/>
<dbReference type="Pfam" id="PF22951">
    <property type="entry name" value="3HBD"/>
    <property type="match status" value="1"/>
</dbReference>
<feature type="compositionally biased region" description="Polar residues" evidence="3">
    <location>
        <begin position="741"/>
        <end position="754"/>
    </location>
</feature>
<dbReference type="InterPro" id="IPR055127">
    <property type="entry name" value="YEATS2_3HBD"/>
</dbReference>
<feature type="region of interest" description="Disordered" evidence="3">
    <location>
        <begin position="408"/>
        <end position="483"/>
    </location>
</feature>
<evidence type="ECO:0000256" key="3">
    <source>
        <dbReference type="SAM" id="MobiDB-lite"/>
    </source>
</evidence>
<dbReference type="EMBL" id="NHYE01001386">
    <property type="protein sequence ID" value="PPQ96246.1"/>
    <property type="molecule type" value="Genomic_DNA"/>
</dbReference>
<dbReference type="STRING" id="231916.A0A409XZQ8"/>
<dbReference type="PROSITE" id="PS51037">
    <property type="entry name" value="YEATS"/>
    <property type="match status" value="1"/>
</dbReference>
<feature type="compositionally biased region" description="Basic residues" evidence="3">
    <location>
        <begin position="682"/>
        <end position="696"/>
    </location>
</feature>
<feature type="region of interest" description="Disordered" evidence="3">
    <location>
        <begin position="1571"/>
        <end position="1593"/>
    </location>
</feature>
<feature type="region of interest" description="Disordered" evidence="3">
    <location>
        <begin position="1156"/>
        <end position="1182"/>
    </location>
</feature>
<evidence type="ECO:0000256" key="1">
    <source>
        <dbReference type="ARBA" id="ARBA00023242"/>
    </source>
</evidence>
<feature type="region of interest" description="Disordered" evidence="3">
    <location>
        <begin position="638"/>
        <end position="806"/>
    </location>
</feature>
<evidence type="ECO:0000256" key="2">
    <source>
        <dbReference type="PROSITE-ProRule" id="PRU00376"/>
    </source>
</evidence>
<feature type="region of interest" description="Disordered" evidence="3">
    <location>
        <begin position="940"/>
        <end position="961"/>
    </location>
</feature>
<dbReference type="PANTHER" id="PTHR48125">
    <property type="entry name" value="LP07818P1"/>
    <property type="match status" value="1"/>
</dbReference>
<feature type="compositionally biased region" description="Pro residues" evidence="3">
    <location>
        <begin position="704"/>
        <end position="718"/>
    </location>
</feature>
<proteinExistence type="predicted"/>
<name>A0A409XZQ8_9AGAR</name>
<feature type="compositionally biased region" description="Low complexity" evidence="3">
    <location>
        <begin position="1578"/>
        <end position="1590"/>
    </location>
</feature>
<feature type="compositionally biased region" description="Polar residues" evidence="3">
    <location>
        <begin position="177"/>
        <end position="192"/>
    </location>
</feature>